<dbReference type="FunFam" id="1.10.10.10:FF:000005">
    <property type="entry name" value="Two-component system response regulator"/>
    <property type="match status" value="1"/>
</dbReference>
<keyword evidence="4 7" id="KW-0238">DNA-binding</keyword>
<dbReference type="Gene3D" id="1.10.10.10">
    <property type="entry name" value="Winged helix-like DNA-binding domain superfamily/Winged helix DNA-binding domain"/>
    <property type="match status" value="1"/>
</dbReference>
<evidence type="ECO:0000256" key="5">
    <source>
        <dbReference type="ARBA" id="ARBA00023163"/>
    </source>
</evidence>
<dbReference type="Pfam" id="PF00486">
    <property type="entry name" value="Trans_reg_C"/>
    <property type="match status" value="1"/>
</dbReference>
<evidence type="ECO:0000256" key="2">
    <source>
        <dbReference type="ARBA" id="ARBA00023012"/>
    </source>
</evidence>
<feature type="domain" description="OmpR/PhoB-type" evidence="9">
    <location>
        <begin position="127"/>
        <end position="225"/>
    </location>
</feature>
<dbReference type="InterPro" id="IPR011006">
    <property type="entry name" value="CheY-like_superfamily"/>
</dbReference>
<dbReference type="RefSeq" id="WP_182339067.1">
    <property type="nucleotide sequence ID" value="NZ_JACGXS010000003.1"/>
</dbReference>
<dbReference type="GO" id="GO:0000976">
    <property type="term" value="F:transcription cis-regulatory region binding"/>
    <property type="evidence" value="ECO:0007669"/>
    <property type="project" value="TreeGrafter"/>
</dbReference>
<dbReference type="PANTHER" id="PTHR48111:SF76">
    <property type="entry name" value="TWO-COMPONENT RESPONSE REGULATOR"/>
    <property type="match status" value="1"/>
</dbReference>
<comment type="caution">
    <text evidence="10">The sequence shown here is derived from an EMBL/GenBank/DDBJ whole genome shotgun (WGS) entry which is preliminary data.</text>
</comment>
<dbReference type="Gene3D" id="3.40.50.2300">
    <property type="match status" value="1"/>
</dbReference>
<proteinExistence type="predicted"/>
<evidence type="ECO:0000256" key="4">
    <source>
        <dbReference type="ARBA" id="ARBA00023125"/>
    </source>
</evidence>
<dbReference type="GO" id="GO:0032993">
    <property type="term" value="C:protein-DNA complex"/>
    <property type="evidence" value="ECO:0007669"/>
    <property type="project" value="TreeGrafter"/>
</dbReference>
<dbReference type="SMART" id="SM00862">
    <property type="entry name" value="Trans_reg_C"/>
    <property type="match status" value="1"/>
</dbReference>
<dbReference type="CDD" id="cd00383">
    <property type="entry name" value="trans_reg_C"/>
    <property type="match status" value="1"/>
</dbReference>
<protein>
    <submittedName>
        <fullName evidence="10">Response regulator transcription factor</fullName>
    </submittedName>
</protein>
<sequence>MPRVLTIEDDAITAEEIATELRSHGFEVDLASDGDRGLLLAQRGGYDVITLDRMLPGMDGLTLVASLRHQGITTPVLMISALSDVDERVRGLRAGGDDYLTKPFASDEMSARVEVLLRRQAQVAPTDSVLRAGDVELDLMARCARRGGQEIALLPTEFKLLEFLMRNSGQVLSRTMLFQEVWGYHFDPGTNLIEVHIGRLRRRIEQPDRLQPIRTVRGTGYVFDAPH</sequence>
<accession>A0A7W3II73</accession>
<dbReference type="GO" id="GO:0000156">
    <property type="term" value="F:phosphorelay response regulator activity"/>
    <property type="evidence" value="ECO:0007669"/>
    <property type="project" value="TreeGrafter"/>
</dbReference>
<evidence type="ECO:0000256" key="6">
    <source>
        <dbReference type="PROSITE-ProRule" id="PRU00169"/>
    </source>
</evidence>
<evidence type="ECO:0000256" key="7">
    <source>
        <dbReference type="PROSITE-ProRule" id="PRU01091"/>
    </source>
</evidence>
<dbReference type="EMBL" id="JACGXS010000003">
    <property type="protein sequence ID" value="MBA8681936.1"/>
    <property type="molecule type" value="Genomic_DNA"/>
</dbReference>
<dbReference type="Pfam" id="PF00072">
    <property type="entry name" value="Response_reg"/>
    <property type="match status" value="1"/>
</dbReference>
<gene>
    <name evidence="10" type="ORF">H4O11_08910</name>
</gene>
<dbReference type="InterPro" id="IPR039420">
    <property type="entry name" value="WalR-like"/>
</dbReference>
<evidence type="ECO:0000313" key="11">
    <source>
        <dbReference type="Proteomes" id="UP000547058"/>
    </source>
</evidence>
<evidence type="ECO:0000259" key="8">
    <source>
        <dbReference type="PROSITE" id="PS50110"/>
    </source>
</evidence>
<dbReference type="Gene3D" id="6.10.250.690">
    <property type="match status" value="1"/>
</dbReference>
<dbReference type="PROSITE" id="PS50110">
    <property type="entry name" value="RESPONSE_REGULATORY"/>
    <property type="match status" value="1"/>
</dbReference>
<feature type="domain" description="Response regulatory" evidence="8">
    <location>
        <begin position="3"/>
        <end position="117"/>
    </location>
</feature>
<dbReference type="PANTHER" id="PTHR48111">
    <property type="entry name" value="REGULATOR OF RPOS"/>
    <property type="match status" value="1"/>
</dbReference>
<dbReference type="SMART" id="SM00448">
    <property type="entry name" value="REC"/>
    <property type="match status" value="1"/>
</dbReference>
<dbReference type="PROSITE" id="PS51755">
    <property type="entry name" value="OMPR_PHOB"/>
    <property type="match status" value="1"/>
</dbReference>
<dbReference type="InterPro" id="IPR036388">
    <property type="entry name" value="WH-like_DNA-bd_sf"/>
</dbReference>
<dbReference type="AlphaFoldDB" id="A0A7W3II73"/>
<evidence type="ECO:0000256" key="3">
    <source>
        <dbReference type="ARBA" id="ARBA00023015"/>
    </source>
</evidence>
<keyword evidence="3" id="KW-0805">Transcription regulation</keyword>
<reference evidence="10 11" key="1">
    <citation type="submission" date="2020-08" db="EMBL/GenBank/DDBJ databases">
        <title>Stenotrophomonas tumulicola JCM 30961.</title>
        <authorList>
            <person name="Deng Y."/>
        </authorList>
    </citation>
    <scope>NUCLEOTIDE SEQUENCE [LARGE SCALE GENOMIC DNA]</scope>
    <source>
        <strain evidence="10 11">JCM 30961</strain>
    </source>
</reference>
<feature type="modified residue" description="4-aspartylphosphate" evidence="6">
    <location>
        <position position="52"/>
    </location>
</feature>
<keyword evidence="1 6" id="KW-0597">Phosphoprotein</keyword>
<organism evidence="10 11">
    <name type="scientific">Stenotrophomonas tumulicola</name>
    <dbReference type="NCBI Taxonomy" id="1685415"/>
    <lineage>
        <taxon>Bacteria</taxon>
        <taxon>Pseudomonadati</taxon>
        <taxon>Pseudomonadota</taxon>
        <taxon>Gammaproteobacteria</taxon>
        <taxon>Lysobacterales</taxon>
        <taxon>Lysobacteraceae</taxon>
        <taxon>Stenotrophomonas</taxon>
    </lineage>
</organism>
<dbReference type="GO" id="GO:0005829">
    <property type="term" value="C:cytosol"/>
    <property type="evidence" value="ECO:0007669"/>
    <property type="project" value="TreeGrafter"/>
</dbReference>
<keyword evidence="5" id="KW-0804">Transcription</keyword>
<evidence type="ECO:0000313" key="10">
    <source>
        <dbReference type="EMBL" id="MBA8681936.1"/>
    </source>
</evidence>
<keyword evidence="11" id="KW-1185">Reference proteome</keyword>
<evidence type="ECO:0000256" key="1">
    <source>
        <dbReference type="ARBA" id="ARBA00022553"/>
    </source>
</evidence>
<dbReference type="GO" id="GO:0006355">
    <property type="term" value="P:regulation of DNA-templated transcription"/>
    <property type="evidence" value="ECO:0007669"/>
    <property type="project" value="InterPro"/>
</dbReference>
<feature type="DNA-binding region" description="OmpR/PhoB-type" evidence="7">
    <location>
        <begin position="127"/>
        <end position="225"/>
    </location>
</feature>
<dbReference type="Proteomes" id="UP000547058">
    <property type="component" value="Unassembled WGS sequence"/>
</dbReference>
<dbReference type="InterPro" id="IPR001867">
    <property type="entry name" value="OmpR/PhoB-type_DNA-bd"/>
</dbReference>
<evidence type="ECO:0000259" key="9">
    <source>
        <dbReference type="PROSITE" id="PS51755"/>
    </source>
</evidence>
<name>A0A7W3II73_9GAMM</name>
<dbReference type="InterPro" id="IPR001789">
    <property type="entry name" value="Sig_transdc_resp-reg_receiver"/>
</dbReference>
<dbReference type="SUPFAM" id="SSF52172">
    <property type="entry name" value="CheY-like"/>
    <property type="match status" value="1"/>
</dbReference>
<keyword evidence="2" id="KW-0902">Two-component regulatory system</keyword>